<feature type="domain" description="Copine C-terminal" evidence="1">
    <location>
        <begin position="10"/>
        <end position="161"/>
    </location>
</feature>
<feature type="non-terminal residue" evidence="2">
    <location>
        <position position="161"/>
    </location>
</feature>
<evidence type="ECO:0000313" key="3">
    <source>
        <dbReference type="Proteomes" id="UP001177140"/>
    </source>
</evidence>
<dbReference type="InterPro" id="IPR045052">
    <property type="entry name" value="Copine"/>
</dbReference>
<evidence type="ECO:0000259" key="1">
    <source>
        <dbReference type="Pfam" id="PF07002"/>
    </source>
</evidence>
<evidence type="ECO:0000313" key="2">
    <source>
        <dbReference type="EMBL" id="MCL7035705.1"/>
    </source>
</evidence>
<dbReference type="SUPFAM" id="SSF53300">
    <property type="entry name" value="vWA-like"/>
    <property type="match status" value="1"/>
</dbReference>
<dbReference type="Proteomes" id="UP001177140">
    <property type="component" value="Unassembled WGS sequence"/>
</dbReference>
<dbReference type="AlphaFoldDB" id="A0AA41V5P5"/>
<keyword evidence="3" id="KW-1185">Reference proteome</keyword>
<protein>
    <recommendedName>
        <fullName evidence="1">Copine C-terminal domain-containing protein</fullName>
    </recommendedName>
</protein>
<dbReference type="GO" id="GO:0005886">
    <property type="term" value="C:plasma membrane"/>
    <property type="evidence" value="ECO:0007669"/>
    <property type="project" value="TreeGrafter"/>
</dbReference>
<feature type="non-terminal residue" evidence="2">
    <location>
        <position position="1"/>
    </location>
</feature>
<dbReference type="GO" id="GO:0005544">
    <property type="term" value="F:calcium-dependent phospholipid binding"/>
    <property type="evidence" value="ECO:0007669"/>
    <property type="project" value="InterPro"/>
</dbReference>
<organism evidence="2 3">
    <name type="scientific">Papaver nudicaule</name>
    <name type="common">Iceland poppy</name>
    <dbReference type="NCBI Taxonomy" id="74823"/>
    <lineage>
        <taxon>Eukaryota</taxon>
        <taxon>Viridiplantae</taxon>
        <taxon>Streptophyta</taxon>
        <taxon>Embryophyta</taxon>
        <taxon>Tracheophyta</taxon>
        <taxon>Spermatophyta</taxon>
        <taxon>Magnoliopsida</taxon>
        <taxon>Ranunculales</taxon>
        <taxon>Papaveraceae</taxon>
        <taxon>Papaveroideae</taxon>
        <taxon>Papaver</taxon>
    </lineage>
</organism>
<dbReference type="PANTHER" id="PTHR10857:SF120">
    <property type="entry name" value="PROTEIN BONZAI 3"/>
    <property type="match status" value="1"/>
</dbReference>
<sequence>SNGDPCLPTSLHYKDPSHHLNAYQQAISKVGEVIKPFDFDKRFSAWGFGGKVTGDVVSHRFNLNESAGETEVDGVDGILSAYSHALQRITLGNDAAFGEVITKAAELASQSVLDTYSVLVIITAGVLADIQETIDALVGASACPLSIIIVGVGGADFREMQ</sequence>
<dbReference type="GO" id="GO:0071277">
    <property type="term" value="P:cellular response to calcium ion"/>
    <property type="evidence" value="ECO:0007669"/>
    <property type="project" value="TreeGrafter"/>
</dbReference>
<dbReference type="InterPro" id="IPR010734">
    <property type="entry name" value="Copine_C"/>
</dbReference>
<dbReference type="InterPro" id="IPR036465">
    <property type="entry name" value="vWFA_dom_sf"/>
</dbReference>
<proteinExistence type="predicted"/>
<reference evidence="2" key="1">
    <citation type="submission" date="2022-03" db="EMBL/GenBank/DDBJ databases">
        <title>A functionally conserved STORR gene fusion in Papaver species that diverged 16.8 million years ago.</title>
        <authorList>
            <person name="Catania T."/>
        </authorList>
    </citation>
    <scope>NUCLEOTIDE SEQUENCE</scope>
    <source>
        <strain evidence="2">S-191538</strain>
    </source>
</reference>
<dbReference type="Pfam" id="PF07002">
    <property type="entry name" value="Copine"/>
    <property type="match status" value="1"/>
</dbReference>
<dbReference type="PANTHER" id="PTHR10857">
    <property type="entry name" value="COPINE"/>
    <property type="match status" value="1"/>
</dbReference>
<comment type="caution">
    <text evidence="2">The sequence shown here is derived from an EMBL/GenBank/DDBJ whole genome shotgun (WGS) entry which is preliminary data.</text>
</comment>
<dbReference type="EMBL" id="JAJJMA010159953">
    <property type="protein sequence ID" value="MCL7035705.1"/>
    <property type="molecule type" value="Genomic_DNA"/>
</dbReference>
<accession>A0AA41V5P5</accession>
<gene>
    <name evidence="2" type="ORF">MKW94_002201</name>
</gene>
<name>A0AA41V5P5_PAPNU</name>